<evidence type="ECO:0000313" key="2">
    <source>
        <dbReference type="EMBL" id="MET3109744.1"/>
    </source>
</evidence>
<sequence length="139" mass="16154">MVDYRELFDTKLKEKAEVNSLLHIKGEKVRADLEELSEILKNIVEDIEGVESEYIDENKEVIVGDRDNIKVKLYTESMRVTVEKFKVRFDMDGNIEVNETVLKEYEIHSLNDKIVYSTEAKEDMFKFVVEAVAEMVAEG</sequence>
<evidence type="ECO:0000256" key="1">
    <source>
        <dbReference type="SAM" id="Coils"/>
    </source>
</evidence>
<dbReference type="Proteomes" id="UP001549019">
    <property type="component" value="Unassembled WGS sequence"/>
</dbReference>
<comment type="caution">
    <text evidence="2">The sequence shown here is derived from an EMBL/GenBank/DDBJ whole genome shotgun (WGS) entry which is preliminary data.</text>
</comment>
<feature type="coiled-coil region" evidence="1">
    <location>
        <begin position="33"/>
        <end position="60"/>
    </location>
</feature>
<name>A0ABV2E5N4_9STAP</name>
<organism evidence="2 3">
    <name type="scientific">Salinicoccus halitifaciens</name>
    <dbReference type="NCBI Taxonomy" id="1073415"/>
    <lineage>
        <taxon>Bacteria</taxon>
        <taxon>Bacillati</taxon>
        <taxon>Bacillota</taxon>
        <taxon>Bacilli</taxon>
        <taxon>Bacillales</taxon>
        <taxon>Staphylococcaceae</taxon>
        <taxon>Salinicoccus</taxon>
    </lineage>
</organism>
<accession>A0ABV2E5N4</accession>
<proteinExistence type="predicted"/>
<evidence type="ECO:0000313" key="3">
    <source>
        <dbReference type="Proteomes" id="UP001549019"/>
    </source>
</evidence>
<dbReference type="RefSeq" id="WP_230820916.1">
    <property type="nucleotide sequence ID" value="NZ_JAJNCU010000001.1"/>
</dbReference>
<dbReference type="EMBL" id="JBDZDV010000001">
    <property type="protein sequence ID" value="MET3109744.1"/>
    <property type="molecule type" value="Genomic_DNA"/>
</dbReference>
<gene>
    <name evidence="2" type="ORF">ABHD89_000132</name>
</gene>
<reference evidence="2 3" key="1">
    <citation type="submission" date="2024-05" db="EMBL/GenBank/DDBJ databases">
        <title>Genomic Encyclopedia of Type Strains, Phase IV (KMG-IV): sequencing the most valuable type-strain genomes for metagenomic binning, comparative biology and taxonomic classification.</title>
        <authorList>
            <person name="Goeker M."/>
        </authorList>
    </citation>
    <scope>NUCLEOTIDE SEQUENCE [LARGE SCALE GENOMIC DNA]</scope>
    <source>
        <strain evidence="2 3">DSM 25286</strain>
    </source>
</reference>
<keyword evidence="1" id="KW-0175">Coiled coil</keyword>
<protein>
    <submittedName>
        <fullName evidence="2">Uncharacterized protein</fullName>
    </submittedName>
</protein>
<keyword evidence="3" id="KW-1185">Reference proteome</keyword>